<sequence>MAMEKLRVKLGFDAKLVVDKEGNNSGLYLFWKADISISLLSYSRFHIDTVMGSFNGKIWRLTGFYGHPNLSQRFHGWTLLRRLASVSSIQWLVRGYFKKILCLSEKLGGVPRQDSLMDNF</sequence>
<protein>
    <submittedName>
        <fullName evidence="1">Uncharacterized protein</fullName>
    </submittedName>
</protein>
<dbReference type="EMBL" id="JANJYI010000004">
    <property type="protein sequence ID" value="KAK2653457.1"/>
    <property type="molecule type" value="Genomic_DNA"/>
</dbReference>
<name>A0AAE0CJH1_9ROSI</name>
<reference evidence="1" key="1">
    <citation type="journal article" date="2023" name="Plant J.">
        <title>Genome sequences and population genomics provide insights into the demographic history, inbreeding, and mutation load of two 'living fossil' tree species of Dipteronia.</title>
        <authorList>
            <person name="Feng Y."/>
            <person name="Comes H.P."/>
            <person name="Chen J."/>
            <person name="Zhu S."/>
            <person name="Lu R."/>
            <person name="Zhang X."/>
            <person name="Li P."/>
            <person name="Qiu J."/>
            <person name="Olsen K.M."/>
            <person name="Qiu Y."/>
        </authorList>
    </citation>
    <scope>NUCLEOTIDE SEQUENCE</scope>
    <source>
        <strain evidence="1">KIB01</strain>
    </source>
</reference>
<organism evidence="1 2">
    <name type="scientific">Dipteronia dyeriana</name>
    <dbReference type="NCBI Taxonomy" id="168575"/>
    <lineage>
        <taxon>Eukaryota</taxon>
        <taxon>Viridiplantae</taxon>
        <taxon>Streptophyta</taxon>
        <taxon>Embryophyta</taxon>
        <taxon>Tracheophyta</taxon>
        <taxon>Spermatophyta</taxon>
        <taxon>Magnoliopsida</taxon>
        <taxon>eudicotyledons</taxon>
        <taxon>Gunneridae</taxon>
        <taxon>Pentapetalae</taxon>
        <taxon>rosids</taxon>
        <taxon>malvids</taxon>
        <taxon>Sapindales</taxon>
        <taxon>Sapindaceae</taxon>
        <taxon>Hippocastanoideae</taxon>
        <taxon>Acereae</taxon>
        <taxon>Dipteronia</taxon>
    </lineage>
</organism>
<dbReference type="Proteomes" id="UP001280121">
    <property type="component" value="Unassembled WGS sequence"/>
</dbReference>
<dbReference type="AlphaFoldDB" id="A0AAE0CJH1"/>
<evidence type="ECO:0000313" key="1">
    <source>
        <dbReference type="EMBL" id="KAK2653457.1"/>
    </source>
</evidence>
<gene>
    <name evidence="1" type="ORF">Ddye_013313</name>
</gene>
<keyword evidence="2" id="KW-1185">Reference proteome</keyword>
<dbReference type="PANTHER" id="PTHR35218">
    <property type="entry name" value="RNASE H DOMAIN-CONTAINING PROTEIN"/>
    <property type="match status" value="1"/>
</dbReference>
<accession>A0AAE0CJH1</accession>
<comment type="caution">
    <text evidence="1">The sequence shown here is derived from an EMBL/GenBank/DDBJ whole genome shotgun (WGS) entry which is preliminary data.</text>
</comment>
<evidence type="ECO:0000313" key="2">
    <source>
        <dbReference type="Proteomes" id="UP001280121"/>
    </source>
</evidence>
<dbReference type="PANTHER" id="PTHR35218:SF9">
    <property type="entry name" value="ENDONUCLEASE_EXONUCLEASE_PHOSPHATASE DOMAIN-CONTAINING PROTEIN"/>
    <property type="match status" value="1"/>
</dbReference>
<proteinExistence type="predicted"/>